<proteinExistence type="predicted"/>
<reference evidence="1 2" key="1">
    <citation type="journal article" date="2018" name="Int. J. Syst. Evol. Microbiol.">
        <title>Lactobacillus bambusae sp. nov., isolated from a traditional fermented Ma-bamboo shoots of Taiwan.</title>
        <authorList>
            <person name="Wang L.-T."/>
        </authorList>
    </citation>
    <scope>NUCLEOTIDE SEQUENCE [LARGE SCALE GENOMIC DNA]</scope>
    <source>
        <strain evidence="1 2">BS-W1</strain>
    </source>
</reference>
<dbReference type="GO" id="GO:0004519">
    <property type="term" value="F:endonuclease activity"/>
    <property type="evidence" value="ECO:0007669"/>
    <property type="project" value="UniProtKB-KW"/>
</dbReference>
<keyword evidence="2" id="KW-1185">Reference proteome</keyword>
<gene>
    <name evidence="1" type="ORF">DCM90_00465</name>
</gene>
<keyword evidence="1" id="KW-0378">Hydrolase</keyword>
<keyword evidence="1" id="KW-0255">Endonuclease</keyword>
<keyword evidence="1" id="KW-0540">Nuclease</keyword>
<evidence type="ECO:0000313" key="2">
    <source>
        <dbReference type="Proteomes" id="UP000245080"/>
    </source>
</evidence>
<dbReference type="Proteomes" id="UP000245080">
    <property type="component" value="Unassembled WGS sequence"/>
</dbReference>
<accession>A0A2V1N0Z0</accession>
<dbReference type="OrthoDB" id="1655898at2"/>
<dbReference type="AlphaFoldDB" id="A0A2V1N0Z0"/>
<comment type="caution">
    <text evidence="1">The sequence shown here is derived from an EMBL/GenBank/DDBJ whole genome shotgun (WGS) entry which is preliminary data.</text>
</comment>
<evidence type="ECO:0000313" key="1">
    <source>
        <dbReference type="EMBL" id="PWG00683.1"/>
    </source>
</evidence>
<dbReference type="RefSeq" id="WP_109249396.1">
    <property type="nucleotide sequence ID" value="NZ_QCXQ01000001.1"/>
</dbReference>
<name>A0A2V1N0Z0_9LACO</name>
<protein>
    <submittedName>
        <fullName evidence="1">Type I restriction endonuclease subunit R</fullName>
    </submittedName>
</protein>
<dbReference type="EMBL" id="QCXQ01000001">
    <property type="protein sequence ID" value="PWG00683.1"/>
    <property type="molecule type" value="Genomic_DNA"/>
</dbReference>
<sequence length="309" mass="36137">MNQKSAEQLEREGREAFEREDWSLASANFEALYEKQQTEQNNHLLVEALYLDQRYQAAQQYAADFVTTYLTDHALFNLLISLLVHNHRFIEAREMAMDPVVHQDWLPAALQEIQDGERVAKSEMKETIQTVSRQFYHLSDQSFSEQKRRFDAALALPLDNYLVGAKYLLLDPFLHPLLRSSLLEVLQQLQYQEEIELLWLDEQRHKIGGQQLPLLGSISSVQAVNDEIQRRLGHDDPMAEQMITQQAQLEMMYLYPFNDRVVTDPQLWVDRLIQKYRAGGVPVDVSSSAEEQVDQWQKKLDQYTTRLMH</sequence>
<organism evidence="1 2">
    <name type="scientific">Levilactobacillus bambusae</name>
    <dbReference type="NCBI Taxonomy" id="2024736"/>
    <lineage>
        <taxon>Bacteria</taxon>
        <taxon>Bacillati</taxon>
        <taxon>Bacillota</taxon>
        <taxon>Bacilli</taxon>
        <taxon>Lactobacillales</taxon>
        <taxon>Lactobacillaceae</taxon>
        <taxon>Levilactobacillus</taxon>
    </lineage>
</organism>